<evidence type="ECO:0000259" key="1">
    <source>
        <dbReference type="PROSITE" id="PS51819"/>
    </source>
</evidence>
<evidence type="ECO:0000313" key="3">
    <source>
        <dbReference type="Proteomes" id="UP000579250"/>
    </source>
</evidence>
<dbReference type="SUPFAM" id="SSF54593">
    <property type="entry name" value="Glyoxalase/Bleomycin resistance protein/Dihydroxybiphenyl dioxygenase"/>
    <property type="match status" value="2"/>
</dbReference>
<dbReference type="InterPro" id="IPR004360">
    <property type="entry name" value="Glyas_Fos-R_dOase_dom"/>
</dbReference>
<dbReference type="AlphaFoldDB" id="A0A846YYD5"/>
<reference evidence="2 3" key="1">
    <citation type="submission" date="2020-04" db="EMBL/GenBank/DDBJ databases">
        <title>MicrobeNet Type strains.</title>
        <authorList>
            <person name="Nicholson A.C."/>
        </authorList>
    </citation>
    <scope>NUCLEOTIDE SEQUENCE [LARGE SCALE GENOMIC DNA]</scope>
    <source>
        <strain evidence="2 3">ATCC BAA-277</strain>
    </source>
</reference>
<gene>
    <name evidence="2" type="ORF">HGB48_13220</name>
</gene>
<dbReference type="Proteomes" id="UP000579250">
    <property type="component" value="Unassembled WGS sequence"/>
</dbReference>
<dbReference type="InterPro" id="IPR052164">
    <property type="entry name" value="Anthracycline_SecMetBiosynth"/>
</dbReference>
<name>A0A846YYD5_9ACTN</name>
<organism evidence="2 3">
    <name type="scientific">Actinomadura latina</name>
    <dbReference type="NCBI Taxonomy" id="163603"/>
    <lineage>
        <taxon>Bacteria</taxon>
        <taxon>Bacillati</taxon>
        <taxon>Actinomycetota</taxon>
        <taxon>Actinomycetes</taxon>
        <taxon>Streptosporangiales</taxon>
        <taxon>Thermomonosporaceae</taxon>
        <taxon>Actinomadura</taxon>
    </lineage>
</organism>
<accession>A0A846YYD5</accession>
<dbReference type="EMBL" id="JAAXPI010000014">
    <property type="protein sequence ID" value="NKZ04707.1"/>
    <property type="molecule type" value="Genomic_DNA"/>
</dbReference>
<dbReference type="InterPro" id="IPR037523">
    <property type="entry name" value="VOC_core"/>
</dbReference>
<dbReference type="Gene3D" id="3.10.180.10">
    <property type="entry name" value="2,3-Dihydroxybiphenyl 1,2-Dioxygenase, domain 1"/>
    <property type="match status" value="2"/>
</dbReference>
<dbReference type="InterPro" id="IPR029068">
    <property type="entry name" value="Glyas_Bleomycin-R_OHBP_Dase"/>
</dbReference>
<sequence>MPEVTSFAPGFPSWVELAGPDPERSKDFYCRLFGWYSYTLTADVGEYEVFTLGGVQGPEVAGMQTLADDSLPSSWTCYFRTDDIPACLDSVRGAGGLVLVEPTDIADLGQMALCSDPEGADFALWYPYHLQGAGVVDEPAAMCWVELACRDIQGARRFYGQVFGWKAVDRDYYSSVYTNWKVGDWSVAGMVSMDEHWPPGYPAHWIPYFWVSDCDDSAAKVAELGGRVHIPPTDVKPGRFCIVTDPTGARLALLTPAVPDHAAVRSRP</sequence>
<proteinExistence type="predicted"/>
<keyword evidence="3" id="KW-1185">Reference proteome</keyword>
<dbReference type="Pfam" id="PF00903">
    <property type="entry name" value="Glyoxalase"/>
    <property type="match status" value="2"/>
</dbReference>
<dbReference type="PROSITE" id="PS51819">
    <property type="entry name" value="VOC"/>
    <property type="match status" value="2"/>
</dbReference>
<protein>
    <submittedName>
        <fullName evidence="2">VOC family protein</fullName>
    </submittedName>
</protein>
<evidence type="ECO:0000313" key="2">
    <source>
        <dbReference type="EMBL" id="NKZ04707.1"/>
    </source>
</evidence>
<dbReference type="PANTHER" id="PTHR33993:SF14">
    <property type="entry name" value="GB|AAF24581.1"/>
    <property type="match status" value="1"/>
</dbReference>
<dbReference type="CDD" id="cd07247">
    <property type="entry name" value="SgaA_N_like"/>
    <property type="match status" value="2"/>
</dbReference>
<comment type="caution">
    <text evidence="2">The sequence shown here is derived from an EMBL/GenBank/DDBJ whole genome shotgun (WGS) entry which is preliminary data.</text>
</comment>
<dbReference type="RefSeq" id="WP_067633431.1">
    <property type="nucleotide sequence ID" value="NZ_JAAXPI010000014.1"/>
</dbReference>
<feature type="domain" description="VOC" evidence="1">
    <location>
        <begin position="11"/>
        <end position="127"/>
    </location>
</feature>
<dbReference type="PANTHER" id="PTHR33993">
    <property type="entry name" value="GLYOXALASE-RELATED"/>
    <property type="match status" value="1"/>
</dbReference>
<feature type="domain" description="VOC" evidence="1">
    <location>
        <begin position="141"/>
        <end position="256"/>
    </location>
</feature>